<dbReference type="Pfam" id="PF08241">
    <property type="entry name" value="Methyltransf_11"/>
    <property type="match status" value="1"/>
</dbReference>
<dbReference type="EMBL" id="JBEHHI010000001">
    <property type="protein sequence ID" value="MEX5728053.1"/>
    <property type="molecule type" value="Genomic_DNA"/>
</dbReference>
<keyword evidence="2" id="KW-0808">Transferase</keyword>
<reference evidence="2 3" key="1">
    <citation type="submission" date="2024-06" db="EMBL/GenBank/DDBJ databases">
        <title>Genome of Rhodovulum iodosum, a marine photoferrotroph.</title>
        <authorList>
            <person name="Bianchini G."/>
            <person name="Nikeleit V."/>
            <person name="Kappler A."/>
            <person name="Bryce C."/>
            <person name="Sanchez-Baracaldo P."/>
        </authorList>
    </citation>
    <scope>NUCLEOTIDE SEQUENCE [LARGE SCALE GENOMIC DNA]</scope>
    <source>
        <strain evidence="2 3">UT/N1</strain>
    </source>
</reference>
<name>A0ABV3XUN8_9RHOB</name>
<organism evidence="2 3">
    <name type="scientific">Rhodovulum iodosum</name>
    <dbReference type="NCBI Taxonomy" id="68291"/>
    <lineage>
        <taxon>Bacteria</taxon>
        <taxon>Pseudomonadati</taxon>
        <taxon>Pseudomonadota</taxon>
        <taxon>Alphaproteobacteria</taxon>
        <taxon>Rhodobacterales</taxon>
        <taxon>Paracoccaceae</taxon>
        <taxon>Rhodovulum</taxon>
    </lineage>
</organism>
<feature type="domain" description="Methyltransferase type 11" evidence="1">
    <location>
        <begin position="96"/>
        <end position="146"/>
    </location>
</feature>
<dbReference type="Gene3D" id="3.40.50.150">
    <property type="entry name" value="Vaccinia Virus protein VP39"/>
    <property type="match status" value="1"/>
</dbReference>
<dbReference type="RefSeq" id="WP_245972417.1">
    <property type="nucleotide sequence ID" value="NZ_JBEHHI010000001.1"/>
</dbReference>
<dbReference type="InterPro" id="IPR013216">
    <property type="entry name" value="Methyltransf_11"/>
</dbReference>
<gene>
    <name evidence="2" type="ORF">Ga0609869_001406</name>
</gene>
<dbReference type="SUPFAM" id="SSF53335">
    <property type="entry name" value="S-adenosyl-L-methionine-dependent methyltransferases"/>
    <property type="match status" value="1"/>
</dbReference>
<dbReference type="Proteomes" id="UP001560019">
    <property type="component" value="Unassembled WGS sequence"/>
</dbReference>
<proteinExistence type="predicted"/>
<dbReference type="GO" id="GO:0008168">
    <property type="term" value="F:methyltransferase activity"/>
    <property type="evidence" value="ECO:0007669"/>
    <property type="project" value="UniProtKB-KW"/>
</dbReference>
<protein>
    <submittedName>
        <fullName evidence="2">SAM-dependent methyltransferase</fullName>
    </submittedName>
</protein>
<keyword evidence="3" id="KW-1185">Reference proteome</keyword>
<keyword evidence="2" id="KW-0489">Methyltransferase</keyword>
<dbReference type="GO" id="GO:0032259">
    <property type="term" value="P:methylation"/>
    <property type="evidence" value="ECO:0007669"/>
    <property type="project" value="UniProtKB-KW"/>
</dbReference>
<comment type="caution">
    <text evidence="2">The sequence shown here is derived from an EMBL/GenBank/DDBJ whole genome shotgun (WGS) entry which is preliminary data.</text>
</comment>
<dbReference type="InterPro" id="IPR029063">
    <property type="entry name" value="SAM-dependent_MTases_sf"/>
</dbReference>
<accession>A0ABV3XUN8</accession>
<sequence>MTVLQGNCPVCERKTEFRSPDGWFRDNLRCASCDSIPRERAFAWALETFCPDWRTRRVHESSPADRAVSNKLRDGAKDYIASQYFPGTRPGEKKDGVRCENLEAMTFADRSIGLHAHLDVMEHVNRPDLCLREMERTLAPGGMAIFTTPVYKDVVSTKRRAVYFPDGVEHLENPPEYHGNPIDESGALVTFHFGQNFSDLMRAWAPALSILQILPNDPAIGVIGEFRDVFVLTKRQG</sequence>
<evidence type="ECO:0000313" key="2">
    <source>
        <dbReference type="EMBL" id="MEX5728053.1"/>
    </source>
</evidence>
<evidence type="ECO:0000313" key="3">
    <source>
        <dbReference type="Proteomes" id="UP001560019"/>
    </source>
</evidence>
<evidence type="ECO:0000259" key="1">
    <source>
        <dbReference type="Pfam" id="PF08241"/>
    </source>
</evidence>